<accession>A0A926EM97</accession>
<evidence type="ECO:0000313" key="2">
    <source>
        <dbReference type="EMBL" id="MBC8584513.1"/>
    </source>
</evidence>
<keyword evidence="1" id="KW-0812">Transmembrane</keyword>
<evidence type="ECO:0000256" key="1">
    <source>
        <dbReference type="SAM" id="Phobius"/>
    </source>
</evidence>
<dbReference type="Proteomes" id="UP000623678">
    <property type="component" value="Unassembled WGS sequence"/>
</dbReference>
<reference evidence="2" key="1">
    <citation type="submission" date="2020-08" db="EMBL/GenBank/DDBJ databases">
        <title>Genome public.</title>
        <authorList>
            <person name="Liu C."/>
            <person name="Sun Q."/>
        </authorList>
    </citation>
    <scope>NUCLEOTIDE SEQUENCE</scope>
    <source>
        <strain evidence="2">NSJ-64</strain>
    </source>
</reference>
<name>A0A926EM97_9FIRM</name>
<feature type="transmembrane region" description="Helical" evidence="1">
    <location>
        <begin position="6"/>
        <end position="30"/>
    </location>
</feature>
<organism evidence="2 3">
    <name type="scientific">Youxingia wuxianensis</name>
    <dbReference type="NCBI Taxonomy" id="2763678"/>
    <lineage>
        <taxon>Bacteria</taxon>
        <taxon>Bacillati</taxon>
        <taxon>Bacillota</taxon>
        <taxon>Clostridia</taxon>
        <taxon>Eubacteriales</taxon>
        <taxon>Oscillospiraceae</taxon>
        <taxon>Youxingia</taxon>
    </lineage>
</organism>
<keyword evidence="3" id="KW-1185">Reference proteome</keyword>
<sequence>MITYVVLGAILILVVLIVLNGIIDTAFQFIDQFVKEHFTKSTQKEGTRV</sequence>
<gene>
    <name evidence="2" type="ORF">H8705_02845</name>
</gene>
<keyword evidence="1" id="KW-0472">Membrane</keyword>
<dbReference type="EMBL" id="JACRTD010000002">
    <property type="protein sequence ID" value="MBC8584513.1"/>
    <property type="molecule type" value="Genomic_DNA"/>
</dbReference>
<keyword evidence="1" id="KW-1133">Transmembrane helix</keyword>
<protein>
    <submittedName>
        <fullName evidence="2">Uncharacterized protein</fullName>
    </submittedName>
</protein>
<comment type="caution">
    <text evidence="2">The sequence shown here is derived from an EMBL/GenBank/DDBJ whole genome shotgun (WGS) entry which is preliminary data.</text>
</comment>
<dbReference type="AlphaFoldDB" id="A0A926EM97"/>
<evidence type="ECO:0000313" key="3">
    <source>
        <dbReference type="Proteomes" id="UP000623678"/>
    </source>
</evidence>
<proteinExistence type="predicted"/>